<dbReference type="SUPFAM" id="SSF56672">
    <property type="entry name" value="DNA/RNA polymerases"/>
    <property type="match status" value="1"/>
</dbReference>
<dbReference type="InterPro" id="IPR043502">
    <property type="entry name" value="DNA/RNA_pol_sf"/>
</dbReference>
<dbReference type="PANTHER" id="PTHR47331:SF1">
    <property type="entry name" value="GAG-LIKE PROTEIN"/>
    <property type="match status" value="1"/>
</dbReference>
<sequence>MQHSPKRSSRLRGGEATPTATRADQQPVSSGAENWPRVNITSAAAISSPATTVTTVASQPRSTAVTAAGSEPETNQSLTSDLLKRIAVLEEELKQVKALNSVSTANCAPIAVGPSADGAISGASGRPPSWSGPPLATSNGEASTNGVGPVPHSGVGASSAACTLPPSWSGPPLLTTSNHFVEPLCATSVAQTAHGFVLPGGSTHNVATASPFVGSYAPITPNESQRVYGPRKLPDLPVFGGQPEEWPIFNCAFVETTQAYNCTDLENNQRLLKALKDEAREAVKSLLIHPGNVSAVMEQLRFRFGRPEQLIRIQLNSVREVPPISEQHLARIVPFATRVSNLTAFLQSAKAEQHLRNPTLMEELVAKLPTSKRVDWARHAASIEPFPTVAHFSVWLQEYANVVCTVLDVEGKEPRRRVLHASVDQNGCDQQDDRHGGCPICGGQHAATSCREFIGASPPGRWSMVRRHRLCFTCLRSGHTTRTCDVHGECQINGCRRLHHRLLHGADEERRWPAQRGGFRSHNGGNQQSAVSRRCPDRRSSPRGGYRDHEGSLQSAVPRNSLEIRAPQPAEAPVQRNLNCVDAEGGRLLFRILPVTLYGAGRQVNTYALLDEGSSVTMIDDELRRNLGVRGVHRQLNIQWFGGRASREPSNVVSLEISGAGKPTRHALRNVYSVSSLSLPMQTLGRRDVQGVHKDARLPMKPYINVVPKLLIGLDHGHLGLPLRTRRFAREGPYAAATELGWVVFGPVSGQSTTPSPRSCLLAVSMDDTMEKMVEDYFEMESFGVKLAPQVAGSDDARAQRILEDTTVKVGRRYQTGLLWKDDYAVLPRSYEMAHRRLINVEKKLKRNGQLALEYDRIIKDYVSKGYARKLQQDEVAVTSDRLWYLPHFGVENPNKPGKVRLVFDAAAKVGGTSLNSALDKGPQHYKPLPAVLFHFREGAVGVCGDIKEMFHQVLIRPEDRCSQRFLWRDGNDDRDPDVYKMNVMTFGAACSPSAAHYVKTVNALKFRDSDPRAVKAIIDYHYVDDYVDSFATESEAISVSTRVKEIHAEAGFELCQFSSSSPIVEAALGPPGQVKSVGWGEAEQKILGMRWQVATDDFRFNVEYHRVPSSVLSGDRVPTKREYLSLLMSTFDPLGFLCCLMITAKLLLREIWRQKIQWDEPLPEEIGRAFAAWRREMDAVGQFRCPRHYFGHGAVRTVELHVFVDASQSAFAAVAYWRVTYEDDNVMVSFVCAKTKCAPMRTMSIPRLELQAAVLGTRLMNTVQEEHSVDISETVLWTDSKTVLRWIGSTHRRYKQFVGNRVAEILESSKVSQWRWVPTADNAADDATRSQNKADLSPESRWLSGPAFLRQPASGWPAPEEGTKRVPDAPEEGTKRVPDAPDEEEMPGEFALVAADEFAIPFQRFSSFSRLVRTTAWVLRFARWCRKQRSEIEEYGLTASECEAAENLIVRQAQLESFPDEMRSAECGKDVASSSEIRGLAPYVDEHGVLRVYGIVDAALCMPYSARRPVILSHRHSLTELIVRHFHAKMKHQNVDATIAQIRTRFWVTKMRRVLKEVISSCNECKLQRTRPMPPIMGPLPEDRLEAGGWPFKYTGLDYFLPLLVTVSRHREKRWVALFICLTTRAIHLELAHDLSKDSCIIAMRNFVCRRGPVHRLRSDNGKNFVGADREAKRFGDVFETERIQSELSSRSIEWNFNCPSNPSEGGVWERMVQCVKRVLRHTLKEVAPRDHVLESFLIEAENVVNSRPLTHLPVDADQEAPLTPNDLLKGAANLPSTPGLDAELPKEGSTRKQWRIARMLRDRFWRRWVLEYLPTLVRREKWCRRTEPIRQGDMVFVCDPALPRREWRKGILEEVYSGADGVVRRATVRVNDNGLSRTMLRPVSKLAVLDLSEAVPHGVGDVDGRTL</sequence>
<dbReference type="InterPro" id="IPR040676">
    <property type="entry name" value="DUF5641"/>
</dbReference>
<feature type="domain" description="Integrase catalytic" evidence="2">
    <location>
        <begin position="1578"/>
        <end position="1774"/>
    </location>
</feature>
<dbReference type="GO" id="GO:0003676">
    <property type="term" value="F:nucleic acid binding"/>
    <property type="evidence" value="ECO:0007669"/>
    <property type="project" value="InterPro"/>
</dbReference>
<dbReference type="GeneID" id="118878368"/>
<dbReference type="Proteomes" id="UP001652628">
    <property type="component" value="Chromosome X"/>
</dbReference>
<dbReference type="InterPro" id="IPR041588">
    <property type="entry name" value="Integrase_H2C2"/>
</dbReference>
<dbReference type="InterPro" id="IPR008042">
    <property type="entry name" value="Retrotrans_Pao"/>
</dbReference>
<dbReference type="Pfam" id="PF03564">
    <property type="entry name" value="DUF1759"/>
    <property type="match status" value="1"/>
</dbReference>
<feature type="region of interest" description="Disordered" evidence="1">
    <location>
        <begin position="119"/>
        <end position="159"/>
    </location>
</feature>
<dbReference type="Pfam" id="PF05380">
    <property type="entry name" value="Peptidase_A17"/>
    <property type="match status" value="1"/>
</dbReference>
<dbReference type="Gene3D" id="1.10.340.70">
    <property type="match status" value="1"/>
</dbReference>
<dbReference type="InterPro" id="IPR001584">
    <property type="entry name" value="Integrase_cat-core"/>
</dbReference>
<accession>A0AB40AEF5</accession>
<dbReference type="InterPro" id="IPR005312">
    <property type="entry name" value="DUF1759"/>
</dbReference>
<protein>
    <submittedName>
        <fullName evidence="4">Uncharacterized protein isoform X1</fullName>
    </submittedName>
</protein>
<evidence type="ECO:0000256" key="1">
    <source>
        <dbReference type="SAM" id="MobiDB-lite"/>
    </source>
</evidence>
<feature type="compositionally biased region" description="Low complexity" evidence="1">
    <location>
        <begin position="48"/>
        <end position="58"/>
    </location>
</feature>
<name>A0AB40AEF5_DROSZ</name>
<feature type="compositionally biased region" description="Basic and acidic residues" evidence="1">
    <location>
        <begin position="534"/>
        <end position="551"/>
    </location>
</feature>
<dbReference type="GO" id="GO:0042575">
    <property type="term" value="C:DNA polymerase complex"/>
    <property type="evidence" value="ECO:0007669"/>
    <property type="project" value="UniProtKB-ARBA"/>
</dbReference>
<feature type="region of interest" description="Disordered" evidence="1">
    <location>
        <begin position="48"/>
        <end position="78"/>
    </location>
</feature>
<dbReference type="GO" id="GO:0071897">
    <property type="term" value="P:DNA biosynthetic process"/>
    <property type="evidence" value="ECO:0007669"/>
    <property type="project" value="UniProtKB-ARBA"/>
</dbReference>
<keyword evidence="3" id="KW-1185">Reference proteome</keyword>
<dbReference type="SUPFAM" id="SSF53098">
    <property type="entry name" value="Ribonuclease H-like"/>
    <property type="match status" value="1"/>
</dbReference>
<dbReference type="Pfam" id="PF18701">
    <property type="entry name" value="DUF5641"/>
    <property type="match status" value="1"/>
</dbReference>
<feature type="compositionally biased region" description="Polar residues" evidence="1">
    <location>
        <begin position="136"/>
        <end position="146"/>
    </location>
</feature>
<dbReference type="Gene3D" id="3.30.420.10">
    <property type="entry name" value="Ribonuclease H-like superfamily/Ribonuclease H"/>
    <property type="match status" value="1"/>
</dbReference>
<feature type="compositionally biased region" description="Basic and acidic residues" evidence="1">
    <location>
        <begin position="1362"/>
        <end position="1380"/>
    </location>
</feature>
<feature type="region of interest" description="Disordered" evidence="1">
    <location>
        <begin position="1352"/>
        <end position="1385"/>
    </location>
</feature>
<dbReference type="Pfam" id="PF17921">
    <property type="entry name" value="Integrase_H2C2"/>
    <property type="match status" value="1"/>
</dbReference>
<gene>
    <name evidence="4" type="primary">LOC118878368</name>
</gene>
<dbReference type="CDD" id="cd01644">
    <property type="entry name" value="RT_pepA17"/>
    <property type="match status" value="1"/>
</dbReference>
<dbReference type="RefSeq" id="XP_036677001.2">
    <property type="nucleotide sequence ID" value="XM_036821106.3"/>
</dbReference>
<feature type="compositionally biased region" description="Polar residues" evidence="1">
    <location>
        <begin position="18"/>
        <end position="32"/>
    </location>
</feature>
<dbReference type="PROSITE" id="PS50994">
    <property type="entry name" value="INTEGRASE"/>
    <property type="match status" value="1"/>
</dbReference>
<feature type="compositionally biased region" description="Basic residues" evidence="1">
    <location>
        <begin position="1"/>
        <end position="10"/>
    </location>
</feature>
<organism evidence="3 4">
    <name type="scientific">Drosophila suzukii</name>
    <name type="common">Spotted-wing drosophila fruit fly</name>
    <dbReference type="NCBI Taxonomy" id="28584"/>
    <lineage>
        <taxon>Eukaryota</taxon>
        <taxon>Metazoa</taxon>
        <taxon>Ecdysozoa</taxon>
        <taxon>Arthropoda</taxon>
        <taxon>Hexapoda</taxon>
        <taxon>Insecta</taxon>
        <taxon>Pterygota</taxon>
        <taxon>Neoptera</taxon>
        <taxon>Endopterygota</taxon>
        <taxon>Diptera</taxon>
        <taxon>Brachycera</taxon>
        <taxon>Muscomorpha</taxon>
        <taxon>Ephydroidea</taxon>
        <taxon>Drosophilidae</taxon>
        <taxon>Drosophila</taxon>
        <taxon>Sophophora</taxon>
    </lineage>
</organism>
<dbReference type="GO" id="GO:0015074">
    <property type="term" value="P:DNA integration"/>
    <property type="evidence" value="ECO:0007669"/>
    <property type="project" value="InterPro"/>
</dbReference>
<reference evidence="4" key="1">
    <citation type="submission" date="2025-08" db="UniProtKB">
        <authorList>
            <consortium name="RefSeq"/>
        </authorList>
    </citation>
    <scope>IDENTIFICATION</scope>
</reference>
<evidence type="ECO:0000313" key="4">
    <source>
        <dbReference type="RefSeq" id="XP_036677001.2"/>
    </source>
</evidence>
<dbReference type="InterPro" id="IPR036397">
    <property type="entry name" value="RNaseH_sf"/>
</dbReference>
<evidence type="ECO:0000313" key="3">
    <source>
        <dbReference type="Proteomes" id="UP001652628"/>
    </source>
</evidence>
<proteinExistence type="predicted"/>
<dbReference type="PANTHER" id="PTHR47331">
    <property type="entry name" value="PHD-TYPE DOMAIN-CONTAINING PROTEIN"/>
    <property type="match status" value="1"/>
</dbReference>
<dbReference type="InterPro" id="IPR012337">
    <property type="entry name" value="RNaseH-like_sf"/>
</dbReference>
<feature type="region of interest" description="Disordered" evidence="1">
    <location>
        <begin position="509"/>
        <end position="561"/>
    </location>
</feature>
<evidence type="ECO:0000259" key="2">
    <source>
        <dbReference type="PROSITE" id="PS50994"/>
    </source>
</evidence>
<feature type="region of interest" description="Disordered" evidence="1">
    <location>
        <begin position="1"/>
        <end position="36"/>
    </location>
</feature>